<evidence type="ECO:0000259" key="1">
    <source>
        <dbReference type="Pfam" id="PF18803"/>
    </source>
</evidence>
<dbReference type="PANTHER" id="PTHR33096:SF1">
    <property type="entry name" value="CXC1-LIKE CYSTEINE CLUSTER ASSOCIATED WITH KDZ TRANSPOSASES DOMAIN-CONTAINING PROTEIN"/>
    <property type="match status" value="1"/>
</dbReference>
<comment type="caution">
    <text evidence="2">The sequence shown here is derived from an EMBL/GenBank/DDBJ whole genome shotgun (WGS) entry which is preliminary data.</text>
</comment>
<reference evidence="2" key="1">
    <citation type="submission" date="2020-11" db="EMBL/GenBank/DDBJ databases">
        <authorList>
            <consortium name="DOE Joint Genome Institute"/>
            <person name="Ahrendt S."/>
            <person name="Riley R."/>
            <person name="Andreopoulos W."/>
            <person name="Labutti K."/>
            <person name="Pangilinan J."/>
            <person name="Ruiz-Duenas F.J."/>
            <person name="Barrasa J.M."/>
            <person name="Sanchez-Garcia M."/>
            <person name="Camarero S."/>
            <person name="Miyauchi S."/>
            <person name="Serrano A."/>
            <person name="Linde D."/>
            <person name="Babiker R."/>
            <person name="Drula E."/>
            <person name="Ayuso-Fernandez I."/>
            <person name="Pacheco R."/>
            <person name="Padilla G."/>
            <person name="Ferreira P."/>
            <person name="Barriuso J."/>
            <person name="Kellner H."/>
            <person name="Castanera R."/>
            <person name="Alfaro M."/>
            <person name="Ramirez L."/>
            <person name="Pisabarro A.G."/>
            <person name="Kuo A."/>
            <person name="Tritt A."/>
            <person name="Lipzen A."/>
            <person name="He G."/>
            <person name="Yan M."/>
            <person name="Ng V."/>
            <person name="Cullen D."/>
            <person name="Martin F."/>
            <person name="Rosso M.-N."/>
            <person name="Henrissat B."/>
            <person name="Hibbett D."/>
            <person name="Martinez A.T."/>
            <person name="Grigoriev I.V."/>
        </authorList>
    </citation>
    <scope>NUCLEOTIDE SEQUENCE</scope>
    <source>
        <strain evidence="2">ATCC 90797</strain>
    </source>
</reference>
<sequence>MECLRREGRGKAAAWKSCPMCQKDEPVIYLCIECFSGLLECQVCFMKHHERLLLHTVKKWNGESFERTTLQSLGLHIQLGHINGECVNLERGLQTFTVLHTNGIHLVNVDFCHCDQCVSDQQQLLRSRWYPATVHYPRTCTTIELLNQFHVLTLAGKISHHEFYLSLEHLTDNVEISTPNTRYKAFLRMVHQFRTERMFKRARRGCINGIESTQTGQLLIACPACPQPGVNIPDGNQQLTRTSEYLYALLVSMDTNFQLKNRMWSSDKADLGLVTGLAYFVEPKEYSQHLKCTCSGFKAITMAKMKFSSSMRSTGVGMCVCVRHEMICTVGDLQRGERYCNMDWVLLTVLQSFALITLYIIYDIACHQVLDELQLPNGIKPQFAIPKCHCPAHKQECQTLHSLNLMPGVGRTDGEGIEQDWPLLNPIANSTKEMGPGSQHDIIDDHLSHHNWQKLASLGTSLSFYLKLVLTAAESNRQQCISEDITSTIEGHNDTKSQKEIRLELIEDECKSLAAGTQLLHKTTPTLFLVACLGLKDKQRKVCMLCEQADMTLQQASDIQQDCLTIQSTLDHICSAQCAYMPILKSLIAEDMDETSSCDIEDSPLYLPSAVEASQREMGCTHGLAVKEELLQEAQCKVHLVMYKNRNVCGQRPSTRARTLLDQLDDRIHMEVAHYRDARAALLRLCGHGPWEVALQLLTDGDLHPPSAFDIDDPDNTIGADRKKKSQKKLEALRQLGNGCKKASWVWTTTGALPDEDNSNFEISEGILNGPRLGRTLCWREEVNLLCEEMHCVRVTLQVRAEWWRLQEAPWEGLESGMAEGVKAYAHRQAKVYESLL</sequence>
<accession>A0A9P5ZIL1</accession>
<proteinExistence type="predicted"/>
<name>A0A9P5ZIL1_PLEER</name>
<dbReference type="EMBL" id="MU154733">
    <property type="protein sequence ID" value="KAF9488072.1"/>
    <property type="molecule type" value="Genomic_DNA"/>
</dbReference>
<protein>
    <recommendedName>
        <fullName evidence="1">CxC2-like cysteine cluster KDZ transposase-associated domain-containing protein</fullName>
    </recommendedName>
</protein>
<dbReference type="InterPro" id="IPR041457">
    <property type="entry name" value="CxC2_KDZ-assoc"/>
</dbReference>
<organism evidence="2 3">
    <name type="scientific">Pleurotus eryngii</name>
    <name type="common">Boletus of the steppes</name>
    <dbReference type="NCBI Taxonomy" id="5323"/>
    <lineage>
        <taxon>Eukaryota</taxon>
        <taxon>Fungi</taxon>
        <taxon>Dikarya</taxon>
        <taxon>Basidiomycota</taxon>
        <taxon>Agaricomycotina</taxon>
        <taxon>Agaricomycetes</taxon>
        <taxon>Agaricomycetidae</taxon>
        <taxon>Agaricales</taxon>
        <taxon>Pleurotineae</taxon>
        <taxon>Pleurotaceae</taxon>
        <taxon>Pleurotus</taxon>
    </lineage>
</organism>
<dbReference type="PANTHER" id="PTHR33096">
    <property type="entry name" value="CXC2 DOMAIN-CONTAINING PROTEIN"/>
    <property type="match status" value="1"/>
</dbReference>
<dbReference type="Pfam" id="PF18803">
    <property type="entry name" value="CxC2"/>
    <property type="match status" value="1"/>
</dbReference>
<dbReference type="OrthoDB" id="2804062at2759"/>
<feature type="domain" description="CxC2-like cysteine cluster KDZ transposase-associated" evidence="1">
    <location>
        <begin position="70"/>
        <end position="174"/>
    </location>
</feature>
<dbReference type="AlphaFoldDB" id="A0A9P5ZIL1"/>
<keyword evidence="3" id="KW-1185">Reference proteome</keyword>
<evidence type="ECO:0000313" key="2">
    <source>
        <dbReference type="EMBL" id="KAF9488072.1"/>
    </source>
</evidence>
<dbReference type="Proteomes" id="UP000807025">
    <property type="component" value="Unassembled WGS sequence"/>
</dbReference>
<evidence type="ECO:0000313" key="3">
    <source>
        <dbReference type="Proteomes" id="UP000807025"/>
    </source>
</evidence>
<gene>
    <name evidence="2" type="ORF">BDN71DRAFT_1485160</name>
</gene>
<dbReference type="Pfam" id="PF18758">
    <property type="entry name" value="KDZ"/>
    <property type="match status" value="1"/>
</dbReference>
<dbReference type="InterPro" id="IPR040521">
    <property type="entry name" value="KDZ"/>
</dbReference>